<dbReference type="GO" id="GO:0016020">
    <property type="term" value="C:membrane"/>
    <property type="evidence" value="ECO:0007669"/>
    <property type="project" value="UniProtKB-SubCell"/>
</dbReference>
<keyword evidence="3" id="KW-0521">NADP</keyword>
<accession>A0A445DTM0</accession>
<comment type="similarity">
    <text evidence="2">Belongs to the short-chain dehydrogenases/reductases (SDR) family.</text>
</comment>
<feature type="transmembrane region" description="Helical" evidence="6">
    <location>
        <begin position="341"/>
        <end position="365"/>
    </location>
</feature>
<dbReference type="InterPro" id="IPR002347">
    <property type="entry name" value="SDR_fam"/>
</dbReference>
<evidence type="ECO:0000256" key="5">
    <source>
        <dbReference type="ARBA" id="ARBA00023002"/>
    </source>
</evidence>
<dbReference type="GO" id="GO:0016491">
    <property type="term" value="F:oxidoreductase activity"/>
    <property type="evidence" value="ECO:0007669"/>
    <property type="project" value="UniProtKB-KW"/>
</dbReference>
<dbReference type="PROSITE" id="PS00061">
    <property type="entry name" value="ADH_SHORT"/>
    <property type="match status" value="2"/>
</dbReference>
<dbReference type="AlphaFoldDB" id="A0A445DTM0"/>
<dbReference type="PRINTS" id="PR00081">
    <property type="entry name" value="GDHRDH"/>
</dbReference>
<gene>
    <name evidence="7" type="ORF">Ahy_A03g012467</name>
</gene>
<feature type="transmembrane region" description="Helical" evidence="6">
    <location>
        <begin position="12"/>
        <end position="36"/>
    </location>
</feature>
<protein>
    <submittedName>
        <fullName evidence="7">Uncharacterized protein</fullName>
    </submittedName>
</protein>
<dbReference type="FunFam" id="3.40.50.720:FF:000084">
    <property type="entry name" value="Short-chain dehydrogenase reductase"/>
    <property type="match status" value="1"/>
</dbReference>
<dbReference type="Pfam" id="PF00106">
    <property type="entry name" value="adh_short"/>
    <property type="match status" value="2"/>
</dbReference>
<dbReference type="Proteomes" id="UP000289738">
    <property type="component" value="Chromosome A03"/>
</dbReference>
<dbReference type="SUPFAM" id="SSF51735">
    <property type="entry name" value="NAD(P)-binding Rossmann-fold domains"/>
    <property type="match status" value="2"/>
</dbReference>
<sequence>MAAIQKLLNIALHPLSLVLLSSFMIPFLIFKVFIYVRNLFQTDENGRRGAVLSLVDIREDNLVVVAEKARSLGSPDVIIIAADVSKLQDCRRFVDQTVNHFGRLDCLVNNAGIGKPSGFKDWSNASEFTPMMDVNFWGSVYGTLCAIPHLKTSRGRIIVIASVFGWFPLPKSSIYSASKAAAINYFETLRMELGRAISITIVTPGLINTDLGLTVVKEERIMEIIPLLSASELAESIVKSACRGDMYLTEPSWVKVLFPFKLLYPQLVDSAVRSFIGLSRKINNSATELKLECCMLGMQNASVTLAPWDIYHIYESTSLVFPPISLTVFLQAATIMVVDEWILNILVPPTCIALLLFILPPYLLFKIIYYVLRSLLKENVAGKVILITGASSGIGEHIAYEYGRRGARLALVARRENRLKEVAQRAMALGSPHVITIPADVSILKDCQRFVDCTVNRFGRLDHLVNNAGVVPVCLFEHATDISNFAPAMDINLWGSAYATYFSIPHLRKSRGKIIAIASSAGWLPTPRMIFYNASKAAVISLYESLRTELGKDIGITIVTPGLVESEMTQGKFLSKDGQMVLDQEMRDVLVSLMPIRSVTEAAKSIVNSACRGDPYLTEPAWIRTTLYLQIFCPQLLEYLSRWTLISGTSERDTISKKLLHLSCLKKYLYPESVRNPTLQPN</sequence>
<proteinExistence type="inferred from homology"/>
<keyword evidence="6" id="KW-0812">Transmembrane</keyword>
<evidence type="ECO:0000256" key="4">
    <source>
        <dbReference type="ARBA" id="ARBA00022968"/>
    </source>
</evidence>
<comment type="caution">
    <text evidence="7">The sequence shown here is derived from an EMBL/GenBank/DDBJ whole genome shotgun (WGS) entry which is preliminary data.</text>
</comment>
<dbReference type="InterPro" id="IPR036291">
    <property type="entry name" value="NAD(P)-bd_dom_sf"/>
</dbReference>
<organism evidence="7 8">
    <name type="scientific">Arachis hypogaea</name>
    <name type="common">Peanut</name>
    <dbReference type="NCBI Taxonomy" id="3818"/>
    <lineage>
        <taxon>Eukaryota</taxon>
        <taxon>Viridiplantae</taxon>
        <taxon>Streptophyta</taxon>
        <taxon>Embryophyta</taxon>
        <taxon>Tracheophyta</taxon>
        <taxon>Spermatophyta</taxon>
        <taxon>Magnoliopsida</taxon>
        <taxon>eudicotyledons</taxon>
        <taxon>Gunneridae</taxon>
        <taxon>Pentapetalae</taxon>
        <taxon>rosids</taxon>
        <taxon>fabids</taxon>
        <taxon>Fabales</taxon>
        <taxon>Fabaceae</taxon>
        <taxon>Papilionoideae</taxon>
        <taxon>50 kb inversion clade</taxon>
        <taxon>dalbergioids sensu lato</taxon>
        <taxon>Dalbergieae</taxon>
        <taxon>Pterocarpus clade</taxon>
        <taxon>Arachis</taxon>
    </lineage>
</organism>
<evidence type="ECO:0000256" key="6">
    <source>
        <dbReference type="SAM" id="Phobius"/>
    </source>
</evidence>
<dbReference type="STRING" id="3818.A0A445DTM0"/>
<evidence type="ECO:0000313" key="7">
    <source>
        <dbReference type="EMBL" id="RYR66477.1"/>
    </source>
</evidence>
<dbReference type="PANTHER" id="PTHR43391:SF76">
    <property type="entry name" value="11-BETA-HYDROXYSTEROID DEHYDROGENASE-LIKE 2-RELATED"/>
    <property type="match status" value="1"/>
</dbReference>
<keyword evidence="6" id="KW-0472">Membrane</keyword>
<keyword evidence="5" id="KW-0560">Oxidoreductase</keyword>
<evidence type="ECO:0000313" key="8">
    <source>
        <dbReference type="Proteomes" id="UP000289738"/>
    </source>
</evidence>
<keyword evidence="6" id="KW-1133">Transmembrane helix</keyword>
<dbReference type="PRINTS" id="PR00080">
    <property type="entry name" value="SDRFAMILY"/>
</dbReference>
<dbReference type="PANTHER" id="PTHR43391">
    <property type="entry name" value="RETINOL DEHYDROGENASE-RELATED"/>
    <property type="match status" value="1"/>
</dbReference>
<dbReference type="InterPro" id="IPR020904">
    <property type="entry name" value="Sc_DH/Rdtase_CS"/>
</dbReference>
<evidence type="ECO:0000256" key="1">
    <source>
        <dbReference type="ARBA" id="ARBA00004606"/>
    </source>
</evidence>
<evidence type="ECO:0000256" key="3">
    <source>
        <dbReference type="ARBA" id="ARBA00022857"/>
    </source>
</evidence>
<comment type="subcellular location">
    <subcellularLocation>
        <location evidence="1">Membrane</location>
        <topology evidence="1">Single-pass type II membrane protein</topology>
    </subcellularLocation>
</comment>
<dbReference type="EMBL" id="SDMP01000003">
    <property type="protein sequence ID" value="RYR66477.1"/>
    <property type="molecule type" value="Genomic_DNA"/>
</dbReference>
<keyword evidence="8" id="KW-1185">Reference proteome</keyword>
<dbReference type="Gene3D" id="3.40.50.720">
    <property type="entry name" value="NAD(P)-binding Rossmann-like Domain"/>
    <property type="match status" value="2"/>
</dbReference>
<reference evidence="7 8" key="1">
    <citation type="submission" date="2019-01" db="EMBL/GenBank/DDBJ databases">
        <title>Sequencing of cultivated peanut Arachis hypogaea provides insights into genome evolution and oil improvement.</title>
        <authorList>
            <person name="Chen X."/>
        </authorList>
    </citation>
    <scope>NUCLEOTIDE SEQUENCE [LARGE SCALE GENOMIC DNA]</scope>
    <source>
        <strain evidence="8">cv. Fuhuasheng</strain>
        <tissue evidence="7">Leaves</tissue>
    </source>
</reference>
<name>A0A445DTM0_ARAHY</name>
<evidence type="ECO:0000256" key="2">
    <source>
        <dbReference type="ARBA" id="ARBA00006484"/>
    </source>
</evidence>
<dbReference type="GO" id="GO:0005829">
    <property type="term" value="C:cytosol"/>
    <property type="evidence" value="ECO:0007669"/>
    <property type="project" value="TreeGrafter"/>
</dbReference>
<keyword evidence="4" id="KW-0735">Signal-anchor</keyword>